<evidence type="ECO:0000256" key="8">
    <source>
        <dbReference type="ARBA" id="ARBA00022842"/>
    </source>
</evidence>
<evidence type="ECO:0000256" key="5">
    <source>
        <dbReference type="ARBA" id="ARBA00022723"/>
    </source>
</evidence>
<evidence type="ECO:0000256" key="4">
    <source>
        <dbReference type="ARBA" id="ARBA00022598"/>
    </source>
</evidence>
<dbReference type="GO" id="GO:0005737">
    <property type="term" value="C:cytoplasm"/>
    <property type="evidence" value="ECO:0007669"/>
    <property type="project" value="TreeGrafter"/>
</dbReference>
<dbReference type="PIRSF" id="PIRSF001563">
    <property type="entry name" value="Folylpolyglu_synth"/>
    <property type="match status" value="1"/>
</dbReference>
<comment type="catalytic activity">
    <reaction evidence="9">
        <text>(6S)-5,6,7,8-tetrahydrofolyl-(gamma-L-Glu)(n) + L-glutamate + ATP = (6S)-5,6,7,8-tetrahydrofolyl-(gamma-L-Glu)(n+1) + ADP + phosphate + H(+)</text>
        <dbReference type="Rhea" id="RHEA:10580"/>
        <dbReference type="Rhea" id="RHEA-COMP:14738"/>
        <dbReference type="Rhea" id="RHEA-COMP:14740"/>
        <dbReference type="ChEBI" id="CHEBI:15378"/>
        <dbReference type="ChEBI" id="CHEBI:29985"/>
        <dbReference type="ChEBI" id="CHEBI:30616"/>
        <dbReference type="ChEBI" id="CHEBI:43474"/>
        <dbReference type="ChEBI" id="CHEBI:141005"/>
        <dbReference type="ChEBI" id="CHEBI:456216"/>
        <dbReference type="EC" id="6.3.2.17"/>
    </reaction>
</comment>
<dbReference type="STRING" id="1121925.SAMN02746011_01327"/>
<dbReference type="PROSITE" id="PS01012">
    <property type="entry name" value="FOLYLPOLYGLU_SYNT_2"/>
    <property type="match status" value="1"/>
</dbReference>
<evidence type="ECO:0000256" key="1">
    <source>
        <dbReference type="ARBA" id="ARBA00001946"/>
    </source>
</evidence>
<evidence type="ECO:0000256" key="2">
    <source>
        <dbReference type="ARBA" id="ARBA00008276"/>
    </source>
</evidence>
<proteinExistence type="inferred from homology"/>
<dbReference type="InterPro" id="IPR036565">
    <property type="entry name" value="Mur-like_cat_sf"/>
</dbReference>
<keyword evidence="4 10" id="KW-0436">Ligase</keyword>
<comment type="similarity">
    <text evidence="2 10">Belongs to the folylpolyglutamate synthase family.</text>
</comment>
<keyword evidence="13" id="KW-1185">Reference proteome</keyword>
<comment type="cofactor">
    <cofactor evidence="1">
        <name>Mg(2+)</name>
        <dbReference type="ChEBI" id="CHEBI:18420"/>
    </cofactor>
</comment>
<organism evidence="12 13">
    <name type="scientific">Globicatella sulfidifaciens DSM 15739</name>
    <dbReference type="NCBI Taxonomy" id="1121925"/>
    <lineage>
        <taxon>Bacteria</taxon>
        <taxon>Bacillati</taxon>
        <taxon>Bacillota</taxon>
        <taxon>Bacilli</taxon>
        <taxon>Lactobacillales</taxon>
        <taxon>Aerococcaceae</taxon>
        <taxon>Globicatella</taxon>
    </lineage>
</organism>
<dbReference type="EC" id="6.3.2.17" evidence="3"/>
<evidence type="ECO:0000256" key="10">
    <source>
        <dbReference type="PIRNR" id="PIRNR001563"/>
    </source>
</evidence>
<evidence type="ECO:0000256" key="3">
    <source>
        <dbReference type="ARBA" id="ARBA00013025"/>
    </source>
</evidence>
<accession>A0A1T4M564</accession>
<dbReference type="SUPFAM" id="SSF53623">
    <property type="entry name" value="MurD-like peptide ligases, catalytic domain"/>
    <property type="match status" value="1"/>
</dbReference>
<reference evidence="13" key="1">
    <citation type="submission" date="2017-02" db="EMBL/GenBank/DDBJ databases">
        <authorList>
            <person name="Varghese N."/>
            <person name="Submissions S."/>
        </authorList>
    </citation>
    <scope>NUCLEOTIDE SEQUENCE [LARGE SCALE GENOMIC DNA]</scope>
    <source>
        <strain evidence="13">DSM 15739</strain>
    </source>
</reference>
<gene>
    <name evidence="12" type="ORF">SAMN02746011_01327</name>
</gene>
<dbReference type="GO" id="GO:0004326">
    <property type="term" value="F:tetrahydrofolylpolyglutamate synthase activity"/>
    <property type="evidence" value="ECO:0007669"/>
    <property type="project" value="UniProtKB-EC"/>
</dbReference>
<dbReference type="GO" id="GO:0005524">
    <property type="term" value="F:ATP binding"/>
    <property type="evidence" value="ECO:0007669"/>
    <property type="project" value="UniProtKB-KW"/>
</dbReference>
<dbReference type="AlphaFoldDB" id="A0A1T4M564"/>
<dbReference type="GO" id="GO:0008841">
    <property type="term" value="F:dihydrofolate synthase activity"/>
    <property type="evidence" value="ECO:0007669"/>
    <property type="project" value="TreeGrafter"/>
</dbReference>
<dbReference type="RefSeq" id="WP_078756067.1">
    <property type="nucleotide sequence ID" value="NZ_FUWO01000010.1"/>
</dbReference>
<dbReference type="Gene3D" id="3.90.190.20">
    <property type="entry name" value="Mur ligase, C-terminal domain"/>
    <property type="match status" value="1"/>
</dbReference>
<dbReference type="NCBIfam" id="TIGR01499">
    <property type="entry name" value="folC"/>
    <property type="match status" value="1"/>
</dbReference>
<dbReference type="Proteomes" id="UP000189941">
    <property type="component" value="Unassembled WGS sequence"/>
</dbReference>
<keyword evidence="5" id="KW-0479">Metal-binding</keyword>
<dbReference type="SUPFAM" id="SSF53244">
    <property type="entry name" value="MurD-like peptide ligases, peptide-binding domain"/>
    <property type="match status" value="1"/>
</dbReference>
<name>A0A1T4M564_9LACT</name>
<keyword evidence="6 10" id="KW-0547">Nucleotide-binding</keyword>
<dbReference type="InterPro" id="IPR013221">
    <property type="entry name" value="Mur_ligase_cen"/>
</dbReference>
<dbReference type="EMBL" id="FUWO01000010">
    <property type="protein sequence ID" value="SJZ62113.1"/>
    <property type="molecule type" value="Genomic_DNA"/>
</dbReference>
<evidence type="ECO:0000259" key="11">
    <source>
        <dbReference type="Pfam" id="PF08245"/>
    </source>
</evidence>
<evidence type="ECO:0000313" key="13">
    <source>
        <dbReference type="Proteomes" id="UP000189941"/>
    </source>
</evidence>
<dbReference type="FunFam" id="3.40.1190.10:FF:000011">
    <property type="entry name" value="Folylpolyglutamate synthase/dihydrofolate synthase"/>
    <property type="match status" value="1"/>
</dbReference>
<dbReference type="Gene3D" id="3.40.1190.10">
    <property type="entry name" value="Mur-like, catalytic domain"/>
    <property type="match status" value="1"/>
</dbReference>
<evidence type="ECO:0000313" key="12">
    <source>
        <dbReference type="EMBL" id="SJZ62113.1"/>
    </source>
</evidence>
<feature type="domain" description="Mur ligase central" evidence="11">
    <location>
        <begin position="96"/>
        <end position="267"/>
    </location>
</feature>
<dbReference type="OrthoDB" id="9809356at2"/>
<protein>
    <recommendedName>
        <fullName evidence="3">tetrahydrofolate synthase</fullName>
        <ecNumber evidence="3">6.3.2.17</ecNumber>
    </recommendedName>
</protein>
<dbReference type="InterPro" id="IPR036615">
    <property type="entry name" value="Mur_ligase_C_dom_sf"/>
</dbReference>
<dbReference type="PANTHER" id="PTHR11136:SF0">
    <property type="entry name" value="DIHYDROFOLATE SYNTHETASE-RELATED"/>
    <property type="match status" value="1"/>
</dbReference>
<evidence type="ECO:0000256" key="6">
    <source>
        <dbReference type="ARBA" id="ARBA00022741"/>
    </source>
</evidence>
<dbReference type="Pfam" id="PF08245">
    <property type="entry name" value="Mur_ligase_M"/>
    <property type="match status" value="1"/>
</dbReference>
<keyword evidence="7 10" id="KW-0067">ATP-binding</keyword>
<dbReference type="InterPro" id="IPR018109">
    <property type="entry name" value="Folylpolyglutamate_synth_CS"/>
</dbReference>
<dbReference type="GO" id="GO:0046872">
    <property type="term" value="F:metal ion binding"/>
    <property type="evidence" value="ECO:0007669"/>
    <property type="project" value="UniProtKB-KW"/>
</dbReference>
<keyword evidence="8" id="KW-0460">Magnesium</keyword>
<dbReference type="PANTHER" id="PTHR11136">
    <property type="entry name" value="FOLYLPOLYGLUTAMATE SYNTHASE-RELATED"/>
    <property type="match status" value="1"/>
</dbReference>
<evidence type="ECO:0000256" key="9">
    <source>
        <dbReference type="ARBA" id="ARBA00047493"/>
    </source>
</evidence>
<dbReference type="InterPro" id="IPR001645">
    <property type="entry name" value="Folylpolyglutamate_synth"/>
</dbReference>
<evidence type="ECO:0000256" key="7">
    <source>
        <dbReference type="ARBA" id="ARBA00022840"/>
    </source>
</evidence>
<sequence length="436" mass="49653">MIRTIEEAIEWMDDQQTEVHRVGLNKIQVALDFVGNPQRGLKTIHIGGTNGKGSVTAYLRNLFMKHGFTVGGFTSPHIMKFNERISLNGEAIDDETVIRLVNKMVELNEYMATTPYSRLVFFELYTVMMFLYFNEVQPDICLIEVGLGGLNDCTNVLDSKDILITTIGKDHVERLGHTYREIAQQKAGIIHGDADVFIGELPAEAEAEIERICAIEGATLYQLGQDATYEIQSQSLTQGSIFRFNSQDSYCINMIGKHQIHNASLSLLFFQHWMRKYGHVIDTQLEHQALFETKWIGRMEKLSNQPLIYIDGAHNEAGLNALADTMQTYLADKKIKLIYSGLMTKNQLEHVNLLLKMPLAEIVFTEFEHPKSMLVNDFELLVKQHPENNIPTRFSIDWEQELTPGNQDVLVVTGSLYFIAQVRAYYLKKEPLLTDV</sequence>